<evidence type="ECO:0000256" key="4">
    <source>
        <dbReference type="ARBA" id="ARBA00022723"/>
    </source>
</evidence>
<keyword evidence="5" id="KW-0378">Hydrolase</keyword>
<dbReference type="GO" id="GO:0006154">
    <property type="term" value="P:adenosine catabolic process"/>
    <property type="evidence" value="ECO:0007669"/>
    <property type="project" value="TreeGrafter"/>
</dbReference>
<proteinExistence type="inferred from homology"/>
<evidence type="ECO:0000256" key="1">
    <source>
        <dbReference type="ARBA" id="ARBA00001947"/>
    </source>
</evidence>
<sequence>MTNPLRNNKEKTARLIASLPKTDIHLHFDGSIRLNTIIELAKKDGVELPAYTEEGLGTLVFKDSYNNLEEYLRTFGYSCAVLQRPENLERVAYEIAEDNWKEGVRYIEVRFAPQLLMNKYQDYLTIMNAVNKGLRKAQALFNADPDVKSGAVPPFKYGIIVCAMRFFGPWSEHYQDIYRSFAHSSVRDIVSLGSEAVADATVKLKQTSDMPVVAFDIAGAENGYPANWHASAFRKTREAFIHSTVHAGEAYDAESIHQAVFDLHAERIGHGFHLFLPDRLQNPDIADKLAYTERLREYIAKRRITLEVCLTSNLQTAPFLKTMASHPFGKMLKHRVSAVLCTDNRTVSKTTVTKETHLAVEAFDMSPAQLKDTVMEGFRAAFFHGTQAEKEAYVRQCETFYDKTAASHGF</sequence>
<dbReference type="PANTHER" id="PTHR11409:SF43">
    <property type="entry name" value="ADENOSINE DEAMINASE"/>
    <property type="match status" value="1"/>
</dbReference>
<dbReference type="PANTHER" id="PTHR11409">
    <property type="entry name" value="ADENOSINE DEAMINASE"/>
    <property type="match status" value="1"/>
</dbReference>
<evidence type="ECO:0000256" key="2">
    <source>
        <dbReference type="ARBA" id="ARBA00006676"/>
    </source>
</evidence>
<dbReference type="EMBL" id="JAEAOA010001795">
    <property type="protein sequence ID" value="KAK3575748.1"/>
    <property type="molecule type" value="Genomic_DNA"/>
</dbReference>
<dbReference type="GO" id="GO:0004000">
    <property type="term" value="F:adenosine deaminase activity"/>
    <property type="evidence" value="ECO:0007669"/>
    <property type="project" value="UniProtKB-ARBA"/>
</dbReference>
<evidence type="ECO:0000313" key="9">
    <source>
        <dbReference type="Proteomes" id="UP001195483"/>
    </source>
</evidence>
<reference evidence="8" key="2">
    <citation type="journal article" date="2021" name="Genome Biol. Evol.">
        <title>Developing a high-quality reference genome for a parasitic bivalve with doubly uniparental inheritance (Bivalvia: Unionida).</title>
        <authorList>
            <person name="Smith C.H."/>
        </authorList>
    </citation>
    <scope>NUCLEOTIDE SEQUENCE</scope>
    <source>
        <strain evidence="8">CHS0354</strain>
        <tissue evidence="8">Mantle</tissue>
    </source>
</reference>
<feature type="domain" description="Adenosine deaminase" evidence="7">
    <location>
        <begin position="20"/>
        <end position="169"/>
    </location>
</feature>
<dbReference type="GO" id="GO:0060169">
    <property type="term" value="P:negative regulation of adenosine receptor signaling pathway"/>
    <property type="evidence" value="ECO:0007669"/>
    <property type="project" value="TreeGrafter"/>
</dbReference>
<comment type="caution">
    <text evidence="8">The sequence shown here is derived from an EMBL/GenBank/DDBJ whole genome shotgun (WGS) entry which is preliminary data.</text>
</comment>
<dbReference type="EC" id="3.5.4.4" evidence="3"/>
<keyword evidence="4" id="KW-0479">Metal-binding</keyword>
<organism evidence="8 9">
    <name type="scientific">Potamilus streckersoni</name>
    <dbReference type="NCBI Taxonomy" id="2493646"/>
    <lineage>
        <taxon>Eukaryota</taxon>
        <taxon>Metazoa</taxon>
        <taxon>Spiralia</taxon>
        <taxon>Lophotrochozoa</taxon>
        <taxon>Mollusca</taxon>
        <taxon>Bivalvia</taxon>
        <taxon>Autobranchia</taxon>
        <taxon>Heteroconchia</taxon>
        <taxon>Palaeoheterodonta</taxon>
        <taxon>Unionida</taxon>
        <taxon>Unionoidea</taxon>
        <taxon>Unionidae</taxon>
        <taxon>Ambleminae</taxon>
        <taxon>Lampsilini</taxon>
        <taxon>Potamilus</taxon>
    </lineage>
</organism>
<dbReference type="SUPFAM" id="SSF51556">
    <property type="entry name" value="Metallo-dependent hydrolases"/>
    <property type="match status" value="1"/>
</dbReference>
<dbReference type="InterPro" id="IPR001365">
    <property type="entry name" value="A_deaminase_dom"/>
</dbReference>
<dbReference type="Proteomes" id="UP001195483">
    <property type="component" value="Unassembled WGS sequence"/>
</dbReference>
<dbReference type="GO" id="GO:0046103">
    <property type="term" value="P:inosine biosynthetic process"/>
    <property type="evidence" value="ECO:0007669"/>
    <property type="project" value="TreeGrafter"/>
</dbReference>
<keyword evidence="6" id="KW-0862">Zinc</keyword>
<evidence type="ECO:0000256" key="3">
    <source>
        <dbReference type="ARBA" id="ARBA00012784"/>
    </source>
</evidence>
<evidence type="ECO:0000256" key="6">
    <source>
        <dbReference type="ARBA" id="ARBA00022833"/>
    </source>
</evidence>
<evidence type="ECO:0000256" key="5">
    <source>
        <dbReference type="ARBA" id="ARBA00022801"/>
    </source>
</evidence>
<comment type="similarity">
    <text evidence="2">Belongs to the metallo-dependent hydrolases superfamily. Adenosine and AMP deaminases family.</text>
</comment>
<accession>A0AAE0RLR0</accession>
<dbReference type="GO" id="GO:0046872">
    <property type="term" value="F:metal ion binding"/>
    <property type="evidence" value="ECO:0007669"/>
    <property type="project" value="UniProtKB-KW"/>
</dbReference>
<name>A0AAE0RLR0_9BIVA</name>
<keyword evidence="9" id="KW-1185">Reference proteome</keyword>
<dbReference type="InterPro" id="IPR032466">
    <property type="entry name" value="Metal_Hydrolase"/>
</dbReference>
<dbReference type="Pfam" id="PF00962">
    <property type="entry name" value="A_deaminase"/>
    <property type="match status" value="2"/>
</dbReference>
<reference evidence="8" key="3">
    <citation type="submission" date="2023-05" db="EMBL/GenBank/DDBJ databases">
        <authorList>
            <person name="Smith C.H."/>
        </authorList>
    </citation>
    <scope>NUCLEOTIDE SEQUENCE</scope>
    <source>
        <strain evidence="8">CHS0354</strain>
        <tissue evidence="8">Mantle</tissue>
    </source>
</reference>
<reference evidence="8" key="1">
    <citation type="journal article" date="2021" name="Genome Biol. Evol.">
        <title>A High-Quality Reference Genome for a Parasitic Bivalve with Doubly Uniparental Inheritance (Bivalvia: Unionida).</title>
        <authorList>
            <person name="Smith C.H."/>
        </authorList>
    </citation>
    <scope>NUCLEOTIDE SEQUENCE</scope>
    <source>
        <strain evidence="8">CHS0354</strain>
    </source>
</reference>
<dbReference type="AlphaFoldDB" id="A0AAE0RLR0"/>
<dbReference type="InterPro" id="IPR006330">
    <property type="entry name" value="Ado/ade_deaminase"/>
</dbReference>
<dbReference type="GO" id="GO:0009897">
    <property type="term" value="C:external side of plasma membrane"/>
    <property type="evidence" value="ECO:0007669"/>
    <property type="project" value="TreeGrafter"/>
</dbReference>
<evidence type="ECO:0000313" key="8">
    <source>
        <dbReference type="EMBL" id="KAK3575748.1"/>
    </source>
</evidence>
<feature type="domain" description="Adenosine deaminase" evidence="7">
    <location>
        <begin position="197"/>
        <end position="385"/>
    </location>
</feature>
<gene>
    <name evidence="8" type="ORF">CHS0354_030080</name>
</gene>
<dbReference type="GO" id="GO:0005829">
    <property type="term" value="C:cytosol"/>
    <property type="evidence" value="ECO:0007669"/>
    <property type="project" value="TreeGrafter"/>
</dbReference>
<evidence type="ECO:0000259" key="7">
    <source>
        <dbReference type="Pfam" id="PF00962"/>
    </source>
</evidence>
<dbReference type="GO" id="GO:0043103">
    <property type="term" value="P:hypoxanthine salvage"/>
    <property type="evidence" value="ECO:0007669"/>
    <property type="project" value="TreeGrafter"/>
</dbReference>
<dbReference type="Gene3D" id="3.20.20.140">
    <property type="entry name" value="Metal-dependent hydrolases"/>
    <property type="match status" value="1"/>
</dbReference>
<comment type="cofactor">
    <cofactor evidence="1">
        <name>Zn(2+)</name>
        <dbReference type="ChEBI" id="CHEBI:29105"/>
    </cofactor>
</comment>
<protein>
    <recommendedName>
        <fullName evidence="3">adenosine deaminase</fullName>
        <ecNumber evidence="3">3.5.4.4</ecNumber>
    </recommendedName>
</protein>